<reference evidence="3" key="2">
    <citation type="submission" date="2015-01" db="EMBL/GenBank/DDBJ databases">
        <title>Evolutionary Origins and Diversification of the Mycorrhizal Mutualists.</title>
        <authorList>
            <consortium name="DOE Joint Genome Institute"/>
            <consortium name="Mycorrhizal Genomics Consortium"/>
            <person name="Kohler A."/>
            <person name="Kuo A."/>
            <person name="Nagy L.G."/>
            <person name="Floudas D."/>
            <person name="Copeland A."/>
            <person name="Barry K.W."/>
            <person name="Cichocki N."/>
            <person name="Veneault-Fourrey C."/>
            <person name="LaButti K."/>
            <person name="Lindquist E.A."/>
            <person name="Lipzen A."/>
            <person name="Lundell T."/>
            <person name="Morin E."/>
            <person name="Murat C."/>
            <person name="Riley R."/>
            <person name="Ohm R."/>
            <person name="Sun H."/>
            <person name="Tunlid A."/>
            <person name="Henrissat B."/>
            <person name="Grigoriev I.V."/>
            <person name="Hibbett D.S."/>
            <person name="Martin F."/>
        </authorList>
    </citation>
    <scope>NUCLEOTIDE SEQUENCE [LARGE SCALE GENOMIC DNA]</scope>
    <source>
        <strain evidence="3">ATCC 200175</strain>
    </source>
</reference>
<evidence type="ECO:0000313" key="3">
    <source>
        <dbReference type="Proteomes" id="UP000053647"/>
    </source>
</evidence>
<keyword evidence="3" id="KW-1185">Reference proteome</keyword>
<feature type="compositionally biased region" description="Basic and acidic residues" evidence="1">
    <location>
        <begin position="42"/>
        <end position="53"/>
    </location>
</feature>
<reference evidence="2 3" key="1">
    <citation type="submission" date="2014-06" db="EMBL/GenBank/DDBJ databases">
        <authorList>
            <consortium name="DOE Joint Genome Institute"/>
            <person name="Kuo A."/>
            <person name="Kohler A."/>
            <person name="Nagy L.G."/>
            <person name="Floudas D."/>
            <person name="Copeland A."/>
            <person name="Barry K.W."/>
            <person name="Cichocki N."/>
            <person name="Veneault-Fourrey C."/>
            <person name="LaButti K."/>
            <person name="Lindquist E.A."/>
            <person name="Lipzen A."/>
            <person name="Lundell T."/>
            <person name="Morin E."/>
            <person name="Murat C."/>
            <person name="Sun H."/>
            <person name="Tunlid A."/>
            <person name="Henrissat B."/>
            <person name="Grigoriev I.V."/>
            <person name="Hibbett D.S."/>
            <person name="Martin F."/>
            <person name="Nordberg H.P."/>
            <person name="Cantor M.N."/>
            <person name="Hua S.X."/>
        </authorList>
    </citation>
    <scope>NUCLEOTIDE SEQUENCE [LARGE SCALE GENOMIC DNA]</scope>
    <source>
        <strain evidence="2 3">ATCC 200175</strain>
    </source>
</reference>
<evidence type="ECO:0000313" key="2">
    <source>
        <dbReference type="EMBL" id="KIJ11900.1"/>
    </source>
</evidence>
<dbReference type="HOGENOM" id="CLU_1870057_0_0_1"/>
<feature type="non-terminal residue" evidence="2">
    <location>
        <position position="1"/>
    </location>
</feature>
<feature type="compositionally biased region" description="Polar residues" evidence="1">
    <location>
        <begin position="57"/>
        <end position="75"/>
    </location>
</feature>
<proteinExistence type="predicted"/>
<evidence type="ECO:0000256" key="1">
    <source>
        <dbReference type="SAM" id="MobiDB-lite"/>
    </source>
</evidence>
<feature type="region of interest" description="Disordered" evidence="1">
    <location>
        <begin position="37"/>
        <end position="137"/>
    </location>
</feature>
<name>A0A0C9T8A8_PAXIN</name>
<dbReference type="EMBL" id="KN819371">
    <property type="protein sequence ID" value="KIJ11900.1"/>
    <property type="molecule type" value="Genomic_DNA"/>
</dbReference>
<gene>
    <name evidence="2" type="ORF">PAXINDRAFT_15232</name>
</gene>
<protein>
    <submittedName>
        <fullName evidence="2">Uncharacterized protein</fullName>
    </submittedName>
</protein>
<dbReference type="AlphaFoldDB" id="A0A0C9T8A8"/>
<feature type="region of interest" description="Disordered" evidence="1">
    <location>
        <begin position="1"/>
        <end position="23"/>
    </location>
</feature>
<dbReference type="Proteomes" id="UP000053647">
    <property type="component" value="Unassembled WGS sequence"/>
</dbReference>
<organism evidence="2 3">
    <name type="scientific">Paxillus involutus ATCC 200175</name>
    <dbReference type="NCBI Taxonomy" id="664439"/>
    <lineage>
        <taxon>Eukaryota</taxon>
        <taxon>Fungi</taxon>
        <taxon>Dikarya</taxon>
        <taxon>Basidiomycota</taxon>
        <taxon>Agaricomycotina</taxon>
        <taxon>Agaricomycetes</taxon>
        <taxon>Agaricomycetidae</taxon>
        <taxon>Boletales</taxon>
        <taxon>Paxilineae</taxon>
        <taxon>Paxillaceae</taxon>
        <taxon>Paxillus</taxon>
    </lineage>
</organism>
<accession>A0A0C9T8A8</accession>
<sequence length="137" mass="14810">HDPKHDHKTATPASSAADDADLRRVVLQLQEEVKQLRQQLNDSKRKEEAKNDGLENNVEQSQYSGQVSQKPQHSQMHLGEAGTETGPSLSHAEPSGSNPNAGAPTSTTSPTVPPEERSSNFTHSNSHSIKGKERAKG</sequence>